<dbReference type="Proteomes" id="UP001311232">
    <property type="component" value="Unassembled WGS sequence"/>
</dbReference>
<evidence type="ECO:0000313" key="1">
    <source>
        <dbReference type="EMBL" id="KAK5617440.1"/>
    </source>
</evidence>
<comment type="caution">
    <text evidence="1">The sequence shown here is derived from an EMBL/GenBank/DDBJ whole genome shotgun (WGS) entry which is preliminary data.</text>
</comment>
<organism evidence="1 2">
    <name type="scientific">Crenichthys baileyi</name>
    <name type="common">White River springfish</name>
    <dbReference type="NCBI Taxonomy" id="28760"/>
    <lineage>
        <taxon>Eukaryota</taxon>
        <taxon>Metazoa</taxon>
        <taxon>Chordata</taxon>
        <taxon>Craniata</taxon>
        <taxon>Vertebrata</taxon>
        <taxon>Euteleostomi</taxon>
        <taxon>Actinopterygii</taxon>
        <taxon>Neopterygii</taxon>
        <taxon>Teleostei</taxon>
        <taxon>Neoteleostei</taxon>
        <taxon>Acanthomorphata</taxon>
        <taxon>Ovalentaria</taxon>
        <taxon>Atherinomorphae</taxon>
        <taxon>Cyprinodontiformes</taxon>
        <taxon>Goodeidae</taxon>
        <taxon>Crenichthys</taxon>
    </lineage>
</organism>
<protein>
    <submittedName>
        <fullName evidence="1">Uncharacterized protein</fullName>
    </submittedName>
</protein>
<sequence>MSELSPDLNNTSVHCAFVPTPTCVDPRPELDRAALEISAKFELAIRAAGFRSLPISDHLSSLRYVYSTCYPLLPSLLCGSGGASRTLSRAASRRPAEDREIGMINNYNYWQTCQLLCGNGHP</sequence>
<evidence type="ECO:0000313" key="2">
    <source>
        <dbReference type="Proteomes" id="UP001311232"/>
    </source>
</evidence>
<gene>
    <name evidence="1" type="ORF">CRENBAI_006022</name>
</gene>
<dbReference type="AlphaFoldDB" id="A0AAV9S8L7"/>
<proteinExistence type="predicted"/>
<name>A0AAV9S8L7_9TELE</name>
<dbReference type="EMBL" id="JAHHUM010000720">
    <property type="protein sequence ID" value="KAK5617440.1"/>
    <property type="molecule type" value="Genomic_DNA"/>
</dbReference>
<keyword evidence="2" id="KW-1185">Reference proteome</keyword>
<accession>A0AAV9S8L7</accession>
<reference evidence="1 2" key="1">
    <citation type="submission" date="2021-06" db="EMBL/GenBank/DDBJ databases">
        <authorList>
            <person name="Palmer J.M."/>
        </authorList>
    </citation>
    <scope>NUCLEOTIDE SEQUENCE [LARGE SCALE GENOMIC DNA]</scope>
    <source>
        <strain evidence="1 2">MEX-2019</strain>
        <tissue evidence="1">Muscle</tissue>
    </source>
</reference>